<protein>
    <submittedName>
        <fullName evidence="2">Methyltransferase, FkbM family</fullName>
    </submittedName>
</protein>
<keyword evidence="2" id="KW-0808">Transferase</keyword>
<accession>A0A1I2BC89</accession>
<keyword evidence="3" id="KW-1185">Reference proteome</keyword>
<gene>
    <name evidence="2" type="ORF">SAMN04488131_102297</name>
</gene>
<dbReference type="InterPro" id="IPR006342">
    <property type="entry name" value="FkbM_mtfrase"/>
</dbReference>
<evidence type="ECO:0000313" key="2">
    <source>
        <dbReference type="EMBL" id="SFE53706.1"/>
    </source>
</evidence>
<evidence type="ECO:0000313" key="3">
    <source>
        <dbReference type="Proteomes" id="UP000198596"/>
    </source>
</evidence>
<dbReference type="Proteomes" id="UP000198596">
    <property type="component" value="Unassembled WGS sequence"/>
</dbReference>
<evidence type="ECO:0000259" key="1">
    <source>
        <dbReference type="Pfam" id="PF05050"/>
    </source>
</evidence>
<dbReference type="AlphaFoldDB" id="A0A1I2BC89"/>
<dbReference type="GO" id="GO:0032259">
    <property type="term" value="P:methylation"/>
    <property type="evidence" value="ECO:0007669"/>
    <property type="project" value="UniProtKB-KW"/>
</dbReference>
<dbReference type="GO" id="GO:0008171">
    <property type="term" value="F:O-methyltransferase activity"/>
    <property type="evidence" value="ECO:0007669"/>
    <property type="project" value="TreeGrafter"/>
</dbReference>
<dbReference type="InterPro" id="IPR029063">
    <property type="entry name" value="SAM-dependent_MTases_sf"/>
</dbReference>
<feature type="domain" description="Methyltransferase FkbM" evidence="1">
    <location>
        <begin position="51"/>
        <end position="219"/>
    </location>
</feature>
<proteinExistence type="predicted"/>
<organism evidence="2 3">
    <name type="scientific">Flavobacterium xueshanense</name>
    <dbReference type="NCBI Taxonomy" id="935223"/>
    <lineage>
        <taxon>Bacteria</taxon>
        <taxon>Pseudomonadati</taxon>
        <taxon>Bacteroidota</taxon>
        <taxon>Flavobacteriia</taxon>
        <taxon>Flavobacteriales</taxon>
        <taxon>Flavobacteriaceae</taxon>
        <taxon>Flavobacterium</taxon>
    </lineage>
</organism>
<dbReference type="PANTHER" id="PTHR36973">
    <property type="entry name" value="SLL1456 PROTEIN-RELATED"/>
    <property type="match status" value="1"/>
</dbReference>
<dbReference type="EMBL" id="FONQ01000002">
    <property type="protein sequence ID" value="SFE53706.1"/>
    <property type="molecule type" value="Genomic_DNA"/>
</dbReference>
<dbReference type="RefSeq" id="WP_091203344.1">
    <property type="nucleotide sequence ID" value="NZ_FONQ01000002.1"/>
</dbReference>
<reference evidence="3" key="1">
    <citation type="submission" date="2016-10" db="EMBL/GenBank/DDBJ databases">
        <authorList>
            <person name="Varghese N."/>
            <person name="Submissions S."/>
        </authorList>
    </citation>
    <scope>NUCLEOTIDE SEQUENCE [LARGE SCALE GENOMIC DNA]</scope>
    <source>
        <strain evidence="3">CGMCC 1.9227</strain>
    </source>
</reference>
<dbReference type="OrthoDB" id="9812600at2"/>
<dbReference type="STRING" id="935223.SAMN04488131_102297"/>
<name>A0A1I2BC89_9FLAO</name>
<dbReference type="SUPFAM" id="SSF53335">
    <property type="entry name" value="S-adenosyl-L-methionine-dependent methyltransferases"/>
    <property type="match status" value="1"/>
</dbReference>
<sequence length="248" mass="28653">MEYSTLIKRIFIIAKSKWILHILKGNLFSLASFEVVSNLKEMVPELHYIIDVGANSGQFSKVASYFYPEARIDAFEPLPNLYSKIKKTFENKKNIRIHNVALGNENGTIMFNKNNYGHISSILEISSTNKHYPKQENDLNQIIVNIKTLDSLNLIKNKTKGNALLKLDVQGYELEVLKGAVETINNIDYIVIEANLEELYSNQPSFTKMNNYLNEREFELMGMLDFNLGDKNKYIEVDLLYKKTEKRK</sequence>
<dbReference type="Gene3D" id="3.40.50.150">
    <property type="entry name" value="Vaccinia Virus protein VP39"/>
    <property type="match status" value="1"/>
</dbReference>
<keyword evidence="2" id="KW-0489">Methyltransferase</keyword>
<dbReference type="NCBIfam" id="TIGR01444">
    <property type="entry name" value="fkbM_fam"/>
    <property type="match status" value="1"/>
</dbReference>
<dbReference type="InterPro" id="IPR053188">
    <property type="entry name" value="FkbM_Methyltransferase"/>
</dbReference>
<dbReference type="PANTHER" id="PTHR36973:SF4">
    <property type="entry name" value="NODULATION PROTEIN"/>
    <property type="match status" value="1"/>
</dbReference>
<dbReference type="Pfam" id="PF05050">
    <property type="entry name" value="Methyltransf_21"/>
    <property type="match status" value="1"/>
</dbReference>